<dbReference type="NCBIfam" id="NF003143">
    <property type="entry name" value="PRK04059.1"/>
    <property type="match status" value="1"/>
</dbReference>
<evidence type="ECO:0000313" key="6">
    <source>
        <dbReference type="EMBL" id="ADM27024.1"/>
    </source>
</evidence>
<reference evidence="6 7" key="1">
    <citation type="journal article" date="2010" name="Stand. Genomic Sci.">
        <title>Complete genome sequence of Ignisphaera aggregans type strain (AQ1.S1).</title>
        <authorList>
            <person name="Goker M."/>
            <person name="Held B."/>
            <person name="Lapidus A."/>
            <person name="Nolan M."/>
            <person name="Spring S."/>
            <person name="Yasawong M."/>
            <person name="Lucas S."/>
            <person name="Glavina Del Rio T."/>
            <person name="Tice H."/>
            <person name="Cheng J.F."/>
            <person name="Goodwin L."/>
            <person name="Tapia R."/>
            <person name="Pitluck S."/>
            <person name="Liolios K."/>
            <person name="Ivanova N."/>
            <person name="Mavromatis K."/>
            <person name="Mikhailova N."/>
            <person name="Pati A."/>
            <person name="Chen A."/>
            <person name="Palaniappan K."/>
            <person name="Brambilla E."/>
            <person name="Land M."/>
            <person name="Hauser L."/>
            <person name="Chang Y.J."/>
            <person name="Jeffries C.D."/>
            <person name="Brettin T."/>
            <person name="Detter J.C."/>
            <person name="Han C."/>
            <person name="Rohde M."/>
            <person name="Sikorski J."/>
            <person name="Woyke T."/>
            <person name="Bristow J."/>
            <person name="Eisen J.A."/>
            <person name="Markowitz V."/>
            <person name="Hugenholtz P."/>
            <person name="Kyrpides N.C."/>
            <person name="Klenk H.P."/>
        </authorList>
    </citation>
    <scope>NUCLEOTIDE SEQUENCE [LARGE SCALE GENOMIC DNA]</scope>
    <source>
        <strain evidence="7">DSM 17230 / JCM 13409 / AQ1.S1</strain>
    </source>
</reference>
<proteinExistence type="inferred from homology"/>
<dbReference type="Pfam" id="PF01199">
    <property type="entry name" value="Ribosomal_L34e"/>
    <property type="match status" value="1"/>
</dbReference>
<dbReference type="KEGG" id="iag:Igag_0173"/>
<dbReference type="InterPro" id="IPR047868">
    <property type="entry name" value="Ribosomal_L34e_arc-type"/>
</dbReference>
<evidence type="ECO:0000256" key="3">
    <source>
        <dbReference type="ARBA" id="ARBA00023274"/>
    </source>
</evidence>
<name>E0SQ74_IGNAA</name>
<organism evidence="6 7">
    <name type="scientific">Ignisphaera aggregans (strain DSM 17230 / JCM 13409 / AQ1.S1)</name>
    <dbReference type="NCBI Taxonomy" id="583356"/>
    <lineage>
        <taxon>Archaea</taxon>
        <taxon>Thermoproteota</taxon>
        <taxon>Thermoprotei</taxon>
        <taxon>Desulfurococcales</taxon>
        <taxon>Desulfurococcaceae</taxon>
        <taxon>Ignisphaera</taxon>
    </lineage>
</organism>
<evidence type="ECO:0000256" key="5">
    <source>
        <dbReference type="HAMAP-Rule" id="MF_00349"/>
    </source>
</evidence>
<dbReference type="PROSITE" id="PS01145">
    <property type="entry name" value="RIBOSOMAL_L34E"/>
    <property type="match status" value="1"/>
</dbReference>
<keyword evidence="3 5" id="KW-0687">Ribonucleoprotein</keyword>
<dbReference type="GO" id="GO:0005840">
    <property type="term" value="C:ribosome"/>
    <property type="evidence" value="ECO:0007669"/>
    <property type="project" value="UniProtKB-KW"/>
</dbReference>
<evidence type="ECO:0000256" key="2">
    <source>
        <dbReference type="ARBA" id="ARBA00022980"/>
    </source>
</evidence>
<dbReference type="PRINTS" id="PR01250">
    <property type="entry name" value="RIBOSOMALL34"/>
</dbReference>
<dbReference type="InterPro" id="IPR038562">
    <property type="entry name" value="Ribosomal_eL34_C_sf"/>
</dbReference>
<gene>
    <name evidence="5" type="primary">rpl34e</name>
    <name evidence="6" type="ordered locus">Igag_0173</name>
</gene>
<dbReference type="HAMAP" id="MF_00349">
    <property type="entry name" value="Ribosomal_eL34"/>
    <property type="match status" value="1"/>
</dbReference>
<comment type="similarity">
    <text evidence="1 5">Belongs to the eukaryotic ribosomal protein eL34 family.</text>
</comment>
<evidence type="ECO:0000256" key="4">
    <source>
        <dbReference type="ARBA" id="ARBA00035227"/>
    </source>
</evidence>
<dbReference type="HOGENOM" id="CLU_118652_2_0_2"/>
<dbReference type="InterPro" id="IPR008195">
    <property type="entry name" value="Ribosomal_eL34"/>
</dbReference>
<dbReference type="GO" id="GO:0003735">
    <property type="term" value="F:structural constituent of ribosome"/>
    <property type="evidence" value="ECO:0007669"/>
    <property type="project" value="InterPro"/>
</dbReference>
<evidence type="ECO:0000313" key="7">
    <source>
        <dbReference type="Proteomes" id="UP000001304"/>
    </source>
</evidence>
<dbReference type="EMBL" id="CP002098">
    <property type="protein sequence ID" value="ADM27024.1"/>
    <property type="molecule type" value="Genomic_DNA"/>
</dbReference>
<dbReference type="GO" id="GO:0006412">
    <property type="term" value="P:translation"/>
    <property type="evidence" value="ECO:0007669"/>
    <property type="project" value="UniProtKB-UniRule"/>
</dbReference>
<keyword evidence="7" id="KW-1185">Reference proteome</keyword>
<dbReference type="Proteomes" id="UP000001304">
    <property type="component" value="Chromosome"/>
</dbReference>
<dbReference type="InterPro" id="IPR018065">
    <property type="entry name" value="Ribosomal_eL34_CS"/>
</dbReference>
<dbReference type="GO" id="GO:1990904">
    <property type="term" value="C:ribonucleoprotein complex"/>
    <property type="evidence" value="ECO:0007669"/>
    <property type="project" value="UniProtKB-KW"/>
</dbReference>
<dbReference type="STRING" id="583356.Igag_0173"/>
<sequence>MVLVNAMVRPMYRSRSYKRIYVRTPGGRTVVHYERRKNTLMRCAKCGGILNGVPIKESERRSLPKSLKRPERMFGGVLCPRCLAEVLKSVVRSSIAG</sequence>
<dbReference type="Gene3D" id="6.20.340.10">
    <property type="match status" value="1"/>
</dbReference>
<dbReference type="AlphaFoldDB" id="E0SQ74"/>
<evidence type="ECO:0000256" key="1">
    <source>
        <dbReference type="ARBA" id="ARBA00009875"/>
    </source>
</evidence>
<accession>E0SQ74</accession>
<protein>
    <recommendedName>
        <fullName evidence="4 5">Large ribosomal subunit protein eL34</fullName>
    </recommendedName>
</protein>
<keyword evidence="2 5" id="KW-0689">Ribosomal protein</keyword>